<feature type="domain" description="AMP-dependent synthetase/ligase" evidence="8">
    <location>
        <begin position="17"/>
        <end position="401"/>
    </location>
</feature>
<evidence type="ECO:0000259" key="9">
    <source>
        <dbReference type="Pfam" id="PF13193"/>
    </source>
</evidence>
<keyword evidence="3" id="KW-0276">Fatty acid metabolism</keyword>
<dbReference type="Gene3D" id="3.30.300.30">
    <property type="match status" value="1"/>
</dbReference>
<dbReference type="PROSITE" id="PS00455">
    <property type="entry name" value="AMP_BINDING"/>
    <property type="match status" value="1"/>
</dbReference>
<dbReference type="FunFam" id="3.30.300.30:FF:000008">
    <property type="entry name" value="2,3-dihydroxybenzoate-AMP ligase"/>
    <property type="match status" value="1"/>
</dbReference>
<evidence type="ECO:0000256" key="5">
    <source>
        <dbReference type="ARBA" id="ARBA00051915"/>
    </source>
</evidence>
<dbReference type="Gene3D" id="3.40.50.12780">
    <property type="entry name" value="N-terminal domain of ligase-like"/>
    <property type="match status" value="1"/>
</dbReference>
<organism evidence="10 11">
    <name type="scientific">Rhodothalassium salexigens DSM 2132</name>
    <dbReference type="NCBI Taxonomy" id="1188247"/>
    <lineage>
        <taxon>Bacteria</taxon>
        <taxon>Pseudomonadati</taxon>
        <taxon>Pseudomonadota</taxon>
        <taxon>Alphaproteobacteria</taxon>
        <taxon>Rhodothalassiales</taxon>
        <taxon>Rhodothalassiaceae</taxon>
        <taxon>Rhodothalassium</taxon>
    </lineage>
</organism>
<dbReference type="GO" id="GO:0006631">
    <property type="term" value="P:fatty acid metabolic process"/>
    <property type="evidence" value="ECO:0007669"/>
    <property type="project" value="UniProtKB-KW"/>
</dbReference>
<dbReference type="InterPro" id="IPR042099">
    <property type="entry name" value="ANL_N_sf"/>
</dbReference>
<protein>
    <recommendedName>
        <fullName evidence="7">3-methylmercaptopropionyl-CoA ligase</fullName>
        <ecNumber evidence="6">6.2.1.44</ecNumber>
    </recommendedName>
</protein>
<proteinExistence type="inferred from homology"/>
<evidence type="ECO:0000256" key="7">
    <source>
        <dbReference type="ARBA" id="ARBA00067668"/>
    </source>
</evidence>
<evidence type="ECO:0000313" key="11">
    <source>
        <dbReference type="Proteomes" id="UP000295399"/>
    </source>
</evidence>
<sequence>MKGLMQDWPLLTHKVVEHAARNHGHREIVTYTVEGGVHRTNYLQVEERARKLAQALTRLGVSHGDRVASLAWNTWRHLELWYGVSGMGAVMHTVNPRLFHEQLEYIFDHAGDRVVFVDLTFVPIMEAVMPTLSSAPQVVVMTDAAHMPRDAKIDGLLCYEDLIAAEDGRFEWPDLDEHDACGLCYTSGTTGNPKGVLYSHRSTVLHTMACCTTDTLGIAQRDSILPVVPMFHANAWGIPYAAAMMGSRLVFNGPHHDGATLQQVIEDEQVTLSAAVPTVWLGLLDYLRNSGKRIDRLHTVTIGGSAAPRHMIQAFQDEYGVRVNHAWGMTELSPLGTVGTMTAETAEWDKAAQLDLQCKQGRAIFGVELKIEDENGEQKPRDGRSQGHLKVRGPWVVQTYYNYDGPPILDNGGWFDTGDVSTLDDRGYMQITDRSKDVIKSGGEWISSIDLENLAAGHPGVLEAAVIALPHPKWDERPLLVLVPRDGAAVAPDEVRAFMGEHVAKWQLPDDIVFVDELPHSATGKIQKTALRERFKDHVLPTV</sequence>
<evidence type="ECO:0000256" key="2">
    <source>
        <dbReference type="ARBA" id="ARBA00022598"/>
    </source>
</evidence>
<dbReference type="RefSeq" id="WP_132707072.1">
    <property type="nucleotide sequence ID" value="NZ_JACIGF010000001.1"/>
</dbReference>
<dbReference type="Pfam" id="PF13193">
    <property type="entry name" value="AMP-binding_C"/>
    <property type="match status" value="1"/>
</dbReference>
<dbReference type="EC" id="6.2.1.44" evidence="6"/>
<keyword evidence="4" id="KW-0443">Lipid metabolism</keyword>
<keyword evidence="2" id="KW-0436">Ligase</keyword>
<dbReference type="OrthoDB" id="9803968at2"/>
<reference evidence="10 11" key="1">
    <citation type="submission" date="2019-03" db="EMBL/GenBank/DDBJ databases">
        <title>Genomic Encyclopedia of Type Strains, Phase IV (KMG-IV): sequencing the most valuable type-strain genomes for metagenomic binning, comparative biology and taxonomic classification.</title>
        <authorList>
            <person name="Goeker M."/>
        </authorList>
    </citation>
    <scope>NUCLEOTIDE SEQUENCE [LARGE SCALE GENOMIC DNA]</scope>
    <source>
        <strain evidence="10 11">DSM 2132</strain>
    </source>
</reference>
<dbReference type="InterPro" id="IPR025110">
    <property type="entry name" value="AMP-bd_C"/>
</dbReference>
<dbReference type="InterPro" id="IPR000873">
    <property type="entry name" value="AMP-dep_synth/lig_dom"/>
</dbReference>
<evidence type="ECO:0000256" key="4">
    <source>
        <dbReference type="ARBA" id="ARBA00023098"/>
    </source>
</evidence>
<dbReference type="SUPFAM" id="SSF56801">
    <property type="entry name" value="Acetyl-CoA synthetase-like"/>
    <property type="match status" value="1"/>
</dbReference>
<feature type="domain" description="AMP-binding enzyme C-terminal" evidence="9">
    <location>
        <begin position="451"/>
        <end position="525"/>
    </location>
</feature>
<evidence type="ECO:0000256" key="1">
    <source>
        <dbReference type="ARBA" id="ARBA00006432"/>
    </source>
</evidence>
<gene>
    <name evidence="10" type="ORF">EV659_101471</name>
</gene>
<dbReference type="PANTHER" id="PTHR43859:SF4">
    <property type="entry name" value="BUTANOATE--COA LIGASE AAE1-RELATED"/>
    <property type="match status" value="1"/>
</dbReference>
<comment type="caution">
    <text evidence="10">The sequence shown here is derived from an EMBL/GenBank/DDBJ whole genome shotgun (WGS) entry which is preliminary data.</text>
</comment>
<dbReference type="AlphaFoldDB" id="A0A4R2PTT8"/>
<evidence type="ECO:0000313" key="10">
    <source>
        <dbReference type="EMBL" id="TCP38564.1"/>
    </source>
</evidence>
<dbReference type="CDD" id="cd12119">
    <property type="entry name" value="ttLC_FACS_AlkK_like"/>
    <property type="match status" value="1"/>
</dbReference>
<evidence type="ECO:0000256" key="6">
    <source>
        <dbReference type="ARBA" id="ARBA00066616"/>
    </source>
</evidence>
<dbReference type="Pfam" id="PF00501">
    <property type="entry name" value="AMP-binding"/>
    <property type="match status" value="1"/>
</dbReference>
<dbReference type="EMBL" id="SLXO01000001">
    <property type="protein sequence ID" value="TCP38564.1"/>
    <property type="molecule type" value="Genomic_DNA"/>
</dbReference>
<dbReference type="InterPro" id="IPR045851">
    <property type="entry name" value="AMP-bd_C_sf"/>
</dbReference>
<evidence type="ECO:0000256" key="3">
    <source>
        <dbReference type="ARBA" id="ARBA00022832"/>
    </source>
</evidence>
<dbReference type="InParanoid" id="A0A4R2PTT8"/>
<comment type="catalytic activity">
    <reaction evidence="5">
        <text>3-(methylsulfanyl)propanoate + ATP + CoA = 3-(methylsulfanyl)propanoyl-CoA + AMP + diphosphate</text>
        <dbReference type="Rhea" id="RHEA:43052"/>
        <dbReference type="ChEBI" id="CHEBI:30616"/>
        <dbReference type="ChEBI" id="CHEBI:33019"/>
        <dbReference type="ChEBI" id="CHEBI:49016"/>
        <dbReference type="ChEBI" id="CHEBI:57287"/>
        <dbReference type="ChEBI" id="CHEBI:82815"/>
        <dbReference type="ChEBI" id="CHEBI:456215"/>
        <dbReference type="EC" id="6.2.1.44"/>
    </reaction>
    <physiologicalReaction direction="left-to-right" evidence="5">
        <dbReference type="Rhea" id="RHEA:43053"/>
    </physiologicalReaction>
</comment>
<comment type="similarity">
    <text evidence="1">Belongs to the ATP-dependent AMP-binding enzyme family.</text>
</comment>
<dbReference type="GO" id="GO:0016874">
    <property type="term" value="F:ligase activity"/>
    <property type="evidence" value="ECO:0007669"/>
    <property type="project" value="UniProtKB-KW"/>
</dbReference>
<accession>A0A4R2PTT8</accession>
<dbReference type="NCBIfam" id="NF004674">
    <property type="entry name" value="PRK06018.1"/>
    <property type="match status" value="1"/>
</dbReference>
<name>A0A4R2PTT8_RHOSA</name>
<dbReference type="NCBIfam" id="NF004837">
    <property type="entry name" value="PRK06187.1"/>
    <property type="match status" value="1"/>
</dbReference>
<dbReference type="PANTHER" id="PTHR43859">
    <property type="entry name" value="ACYL-ACTIVATING ENZYME"/>
    <property type="match status" value="1"/>
</dbReference>
<evidence type="ECO:0000259" key="8">
    <source>
        <dbReference type="Pfam" id="PF00501"/>
    </source>
</evidence>
<dbReference type="Proteomes" id="UP000295399">
    <property type="component" value="Unassembled WGS sequence"/>
</dbReference>
<keyword evidence="11" id="KW-1185">Reference proteome</keyword>
<dbReference type="InterPro" id="IPR020845">
    <property type="entry name" value="AMP-binding_CS"/>
</dbReference>